<dbReference type="AlphaFoldDB" id="A0A2S4WJQ6"/>
<feature type="transmembrane region" description="Helical" evidence="5">
    <location>
        <begin position="333"/>
        <end position="355"/>
    </location>
</feature>
<dbReference type="InterPro" id="IPR040254">
    <property type="entry name" value="Ecm3-like"/>
</dbReference>
<protein>
    <recommendedName>
        <fullName evidence="8">Auxin efflux carrier</fullName>
    </recommendedName>
</protein>
<dbReference type="GO" id="GO:0016020">
    <property type="term" value="C:membrane"/>
    <property type="evidence" value="ECO:0007669"/>
    <property type="project" value="UniProtKB-SubCell"/>
</dbReference>
<dbReference type="OrthoDB" id="435607at2759"/>
<reference evidence="7" key="2">
    <citation type="journal article" date="2018" name="BMC Genomics">
        <title>Genomic insights into host adaptation between the wheat stripe rust pathogen (Puccinia striiformis f. sp. tritici) and the barley stripe rust pathogen (Puccinia striiformis f. sp. hordei).</title>
        <authorList>
            <person name="Xia C."/>
            <person name="Wang M."/>
            <person name="Yin C."/>
            <person name="Cornejo O.E."/>
            <person name="Hulbert S.H."/>
            <person name="Chen X."/>
        </authorList>
    </citation>
    <scope>NUCLEOTIDE SEQUENCE [LARGE SCALE GENOMIC DNA]</scope>
    <source>
        <strain evidence="7">93TX-2</strain>
    </source>
</reference>
<dbReference type="VEuPathDB" id="FungiDB:PSTT_10909"/>
<dbReference type="Pfam" id="PF03547">
    <property type="entry name" value="Mem_trans"/>
    <property type="match status" value="1"/>
</dbReference>
<evidence type="ECO:0000256" key="4">
    <source>
        <dbReference type="ARBA" id="ARBA00023136"/>
    </source>
</evidence>
<dbReference type="PANTHER" id="PTHR31274:SF1">
    <property type="entry name" value="AGL149CP"/>
    <property type="match status" value="1"/>
</dbReference>
<feature type="transmembrane region" description="Helical" evidence="5">
    <location>
        <begin position="367"/>
        <end position="390"/>
    </location>
</feature>
<dbReference type="GO" id="GO:0055085">
    <property type="term" value="P:transmembrane transport"/>
    <property type="evidence" value="ECO:0007669"/>
    <property type="project" value="InterPro"/>
</dbReference>
<evidence type="ECO:0000256" key="2">
    <source>
        <dbReference type="ARBA" id="ARBA00022692"/>
    </source>
</evidence>
<evidence type="ECO:0000313" key="6">
    <source>
        <dbReference type="EMBL" id="POW21982.1"/>
    </source>
</evidence>
<dbReference type="Proteomes" id="UP000238274">
    <property type="component" value="Unassembled WGS sequence"/>
</dbReference>
<name>A0A2S4WJQ6_9BASI</name>
<dbReference type="PANTHER" id="PTHR31274">
    <property type="entry name" value="PROTEIN ECM3"/>
    <property type="match status" value="1"/>
</dbReference>
<evidence type="ECO:0000313" key="7">
    <source>
        <dbReference type="Proteomes" id="UP000238274"/>
    </source>
</evidence>
<reference evidence="7" key="3">
    <citation type="journal article" date="2018" name="Mol. Plant Microbe Interact.">
        <title>Genome sequence resources for the wheat stripe rust pathogen (Puccinia striiformis f. sp. tritici) and the barley stripe rust pathogen (Puccinia striiformis f. sp. hordei).</title>
        <authorList>
            <person name="Xia C."/>
            <person name="Wang M."/>
            <person name="Yin C."/>
            <person name="Cornejo O.E."/>
            <person name="Hulbert S.H."/>
            <person name="Chen X."/>
        </authorList>
    </citation>
    <scope>NUCLEOTIDE SEQUENCE [LARGE SCALE GENOMIC DNA]</scope>
    <source>
        <strain evidence="7">93TX-2</strain>
    </source>
</reference>
<keyword evidence="7" id="KW-1185">Reference proteome</keyword>
<dbReference type="VEuPathDB" id="FungiDB:PSHT_01766"/>
<keyword evidence="4 5" id="KW-0472">Membrane</keyword>
<reference evidence="6 7" key="1">
    <citation type="submission" date="2017-12" db="EMBL/GenBank/DDBJ databases">
        <title>Gene loss provides genomic basis for host adaptation in cereal stripe rust fungi.</title>
        <authorList>
            <person name="Xia C."/>
        </authorList>
    </citation>
    <scope>NUCLEOTIDE SEQUENCE [LARGE SCALE GENOMIC DNA]</scope>
    <source>
        <strain evidence="6 7">93TX-2</strain>
    </source>
</reference>
<comment type="caution">
    <text evidence="6">The sequence shown here is derived from an EMBL/GenBank/DDBJ whole genome shotgun (WGS) entry which is preliminary data.</text>
</comment>
<evidence type="ECO:0008006" key="8">
    <source>
        <dbReference type="Google" id="ProtNLM"/>
    </source>
</evidence>
<accession>A0A2S4WJQ6</accession>
<gene>
    <name evidence="6" type="ORF">PSHT_01766</name>
</gene>
<keyword evidence="3 5" id="KW-1133">Transmembrane helix</keyword>
<sequence>MSDSSLSKLVWISIKPLIKVLLPTLVGAAMVKYRKLDQEGLKAAAHIQIYGALPCLMFSNVVPSITAQNSPRILVCVGFGLFYMLMSYILSKALLMVVPVPKNFRSGFVVAAVWSNWGNIPMSVIQSLAAGPPFGKPEDVEMGVSYASFFIMVYNVSAPKKPSLHKQSDRYEENMKVNYMVFLDSQSQIMMFVGPGTRMIDQDFIESEGDTITTPYIPYDPSSNRVEQASIDDHPPHADNEAHPNVIDNSPELGAIGGQQFSRIDIQEDRAGFLARLIDGLSPVIVSLIIGTIVAVTPLLKGMFTVPPNSEVQKPTTPDGKPLLSVILDSTDYLGAAAIPLGLLVTGASFANMSIPRNSWHRLPLRAILGLTIIKLVCLPIIGIIAVSLIDRYTILFVGHEGKVLKLICLYYSCTVTSTNQISLSSIAAGLFFKHRHDSSHEVASNVDLLCSFVALQYLIYPFVATFFIGVIIKMVS</sequence>
<dbReference type="EMBL" id="PKSM01000014">
    <property type="protein sequence ID" value="POW21982.1"/>
    <property type="molecule type" value="Genomic_DNA"/>
</dbReference>
<feature type="transmembrane region" description="Helical" evidence="5">
    <location>
        <begin position="72"/>
        <end position="95"/>
    </location>
</feature>
<evidence type="ECO:0000256" key="5">
    <source>
        <dbReference type="SAM" id="Phobius"/>
    </source>
</evidence>
<feature type="transmembrane region" description="Helical" evidence="5">
    <location>
        <begin position="280"/>
        <end position="300"/>
    </location>
</feature>
<dbReference type="InterPro" id="IPR004776">
    <property type="entry name" value="Mem_transp_PIN-like"/>
</dbReference>
<feature type="transmembrane region" description="Helical" evidence="5">
    <location>
        <begin position="12"/>
        <end position="31"/>
    </location>
</feature>
<feature type="transmembrane region" description="Helical" evidence="5">
    <location>
        <begin position="453"/>
        <end position="473"/>
    </location>
</feature>
<evidence type="ECO:0000256" key="3">
    <source>
        <dbReference type="ARBA" id="ARBA00022989"/>
    </source>
</evidence>
<evidence type="ECO:0000256" key="1">
    <source>
        <dbReference type="ARBA" id="ARBA00004141"/>
    </source>
</evidence>
<comment type="subcellular location">
    <subcellularLocation>
        <location evidence="1">Membrane</location>
        <topology evidence="1">Multi-pass membrane protein</topology>
    </subcellularLocation>
</comment>
<organism evidence="6 7">
    <name type="scientific">Puccinia striiformis</name>
    <dbReference type="NCBI Taxonomy" id="27350"/>
    <lineage>
        <taxon>Eukaryota</taxon>
        <taxon>Fungi</taxon>
        <taxon>Dikarya</taxon>
        <taxon>Basidiomycota</taxon>
        <taxon>Pucciniomycotina</taxon>
        <taxon>Pucciniomycetes</taxon>
        <taxon>Pucciniales</taxon>
        <taxon>Pucciniaceae</taxon>
        <taxon>Puccinia</taxon>
    </lineage>
</organism>
<keyword evidence="2 5" id="KW-0812">Transmembrane</keyword>
<proteinExistence type="predicted"/>